<gene>
    <name evidence="4" type="ORF">CCR82_06150</name>
</gene>
<evidence type="ECO:0000313" key="5">
    <source>
        <dbReference type="Proteomes" id="UP001296967"/>
    </source>
</evidence>
<dbReference type="RefSeq" id="WP_201244538.1">
    <property type="nucleotide sequence ID" value="NZ_NHSF01000041.1"/>
</dbReference>
<dbReference type="InterPro" id="IPR027444">
    <property type="entry name" value="H-NS_C_dom"/>
</dbReference>
<reference evidence="4" key="1">
    <citation type="submission" date="2017-05" db="EMBL/GenBank/DDBJ databases">
        <authorList>
            <person name="Imhoff J.F."/>
            <person name="Rahn T."/>
            <person name="Kuenzel S."/>
            <person name="Neulinger S.C."/>
        </authorList>
    </citation>
    <scope>NUCLEOTIDE SEQUENCE</scope>
    <source>
        <strain evidence="4">DSM 4395</strain>
    </source>
</reference>
<protein>
    <recommendedName>
        <fullName evidence="3">DNA-binding protein H-NS-like C-terminal domain-containing protein</fullName>
    </recommendedName>
</protein>
<keyword evidence="5" id="KW-1185">Reference proteome</keyword>
<dbReference type="EMBL" id="NHSF01000041">
    <property type="protein sequence ID" value="MBK5930118.1"/>
    <property type="molecule type" value="Genomic_DNA"/>
</dbReference>
<evidence type="ECO:0000313" key="4">
    <source>
        <dbReference type="EMBL" id="MBK5930118.1"/>
    </source>
</evidence>
<evidence type="ECO:0000256" key="2">
    <source>
        <dbReference type="SAM" id="MobiDB-lite"/>
    </source>
</evidence>
<dbReference type="GO" id="GO:0003677">
    <property type="term" value="F:DNA binding"/>
    <property type="evidence" value="ECO:0007669"/>
    <property type="project" value="InterPro"/>
</dbReference>
<evidence type="ECO:0000259" key="3">
    <source>
        <dbReference type="Pfam" id="PF00816"/>
    </source>
</evidence>
<accession>A0AAJ0XFA4</accession>
<comment type="caution">
    <text evidence="4">The sequence shown here is derived from an EMBL/GenBank/DDBJ whole genome shotgun (WGS) entry which is preliminary data.</text>
</comment>
<dbReference type="Proteomes" id="UP001296967">
    <property type="component" value="Unassembled WGS sequence"/>
</dbReference>
<reference evidence="4" key="2">
    <citation type="journal article" date="2020" name="Microorganisms">
        <title>Osmotic Adaptation and Compatible Solute Biosynthesis of Phototrophic Bacteria as Revealed from Genome Analyses.</title>
        <authorList>
            <person name="Imhoff J.F."/>
            <person name="Rahn T."/>
            <person name="Kunzel S."/>
            <person name="Keller A."/>
            <person name="Neulinger S.C."/>
        </authorList>
    </citation>
    <scope>NUCLEOTIDE SEQUENCE</scope>
    <source>
        <strain evidence="4">DSM 4395</strain>
    </source>
</reference>
<sequence length="133" mass="15507">MNDEYRSAEEIQTHLEQLRQDQAVLEQALKDRRKEEKKALAAEIKALIEERGHDVLEIADHIRGGQKKRRGQGAPKRTSNYPAYANPDNPEQVYTRGRRPQWFTEKMLAHGFDPEKAEDRQTFKEQHLIKTSA</sequence>
<evidence type="ECO:0000256" key="1">
    <source>
        <dbReference type="SAM" id="Coils"/>
    </source>
</evidence>
<organism evidence="4 5">
    <name type="scientific">Halochromatium salexigens</name>
    <name type="common">Chromatium salexigens</name>
    <dbReference type="NCBI Taxonomy" id="49447"/>
    <lineage>
        <taxon>Bacteria</taxon>
        <taxon>Pseudomonadati</taxon>
        <taxon>Pseudomonadota</taxon>
        <taxon>Gammaproteobacteria</taxon>
        <taxon>Chromatiales</taxon>
        <taxon>Chromatiaceae</taxon>
        <taxon>Halochromatium</taxon>
    </lineage>
</organism>
<dbReference type="Pfam" id="PF00816">
    <property type="entry name" value="Histone_HNS"/>
    <property type="match status" value="1"/>
</dbReference>
<feature type="coiled-coil region" evidence="1">
    <location>
        <begin position="1"/>
        <end position="50"/>
    </location>
</feature>
<feature type="domain" description="DNA-binding protein H-NS-like C-terminal" evidence="3">
    <location>
        <begin position="82"/>
        <end position="115"/>
    </location>
</feature>
<dbReference type="AlphaFoldDB" id="A0AAJ0XFA4"/>
<keyword evidence="1" id="KW-0175">Coiled coil</keyword>
<proteinExistence type="predicted"/>
<feature type="region of interest" description="Disordered" evidence="2">
    <location>
        <begin position="113"/>
        <end position="133"/>
    </location>
</feature>
<name>A0AAJ0XFA4_HALSE</name>
<feature type="region of interest" description="Disordered" evidence="2">
    <location>
        <begin position="62"/>
        <end position="94"/>
    </location>
</feature>